<dbReference type="PANTHER" id="PTHR30349">
    <property type="entry name" value="PHAGE INTEGRASE-RELATED"/>
    <property type="match status" value="1"/>
</dbReference>
<dbReference type="InterPro" id="IPR002104">
    <property type="entry name" value="Integrase_catalytic"/>
</dbReference>
<protein>
    <submittedName>
        <fullName evidence="6">Integrase/recombinase XerD</fullName>
    </submittedName>
</protein>
<evidence type="ECO:0000313" key="7">
    <source>
        <dbReference type="Proteomes" id="UP000219636"/>
    </source>
</evidence>
<keyword evidence="2" id="KW-0233">DNA recombination</keyword>
<dbReference type="GO" id="GO:0003677">
    <property type="term" value="F:DNA binding"/>
    <property type="evidence" value="ECO:0007669"/>
    <property type="project" value="UniProtKB-UniRule"/>
</dbReference>
<dbReference type="RefSeq" id="WP_097073816.1">
    <property type="nucleotide sequence ID" value="NZ_OBMQ01000007.1"/>
</dbReference>
<dbReference type="GO" id="GO:0006310">
    <property type="term" value="P:DNA recombination"/>
    <property type="evidence" value="ECO:0007669"/>
    <property type="project" value="UniProtKB-KW"/>
</dbReference>
<organism evidence="6 7">
    <name type="scientific">Ureibacillus xyleni</name>
    <dbReference type="NCBI Taxonomy" id="614648"/>
    <lineage>
        <taxon>Bacteria</taxon>
        <taxon>Bacillati</taxon>
        <taxon>Bacillota</taxon>
        <taxon>Bacilli</taxon>
        <taxon>Bacillales</taxon>
        <taxon>Caryophanaceae</taxon>
        <taxon>Ureibacillus</taxon>
    </lineage>
</organism>
<evidence type="ECO:0000256" key="1">
    <source>
        <dbReference type="ARBA" id="ARBA00023125"/>
    </source>
</evidence>
<dbReference type="EMBL" id="OBMQ01000007">
    <property type="protein sequence ID" value="SOC12971.1"/>
    <property type="molecule type" value="Genomic_DNA"/>
</dbReference>
<dbReference type="AlphaFoldDB" id="A0A285SX84"/>
<dbReference type="Pfam" id="PF00589">
    <property type="entry name" value="Phage_integrase"/>
    <property type="match status" value="1"/>
</dbReference>
<proteinExistence type="predicted"/>
<evidence type="ECO:0000259" key="4">
    <source>
        <dbReference type="PROSITE" id="PS51898"/>
    </source>
</evidence>
<keyword evidence="1 3" id="KW-0238">DNA-binding</keyword>
<dbReference type="Gene3D" id="1.10.443.10">
    <property type="entry name" value="Intergrase catalytic core"/>
    <property type="match status" value="1"/>
</dbReference>
<dbReference type="InterPro" id="IPR013762">
    <property type="entry name" value="Integrase-like_cat_sf"/>
</dbReference>
<dbReference type="PROSITE" id="PS51898">
    <property type="entry name" value="TYR_RECOMBINASE"/>
    <property type="match status" value="1"/>
</dbReference>
<dbReference type="GO" id="GO:0015074">
    <property type="term" value="P:DNA integration"/>
    <property type="evidence" value="ECO:0007669"/>
    <property type="project" value="InterPro"/>
</dbReference>
<reference evidence="7" key="1">
    <citation type="submission" date="2017-08" db="EMBL/GenBank/DDBJ databases">
        <authorList>
            <person name="Varghese N."/>
            <person name="Submissions S."/>
        </authorList>
    </citation>
    <scope>NUCLEOTIDE SEQUENCE [LARGE SCALE GENOMIC DNA]</scope>
    <source>
        <strain evidence="7">JC22</strain>
    </source>
</reference>
<feature type="domain" description="Tyr recombinase" evidence="4">
    <location>
        <begin position="145"/>
        <end position="328"/>
    </location>
</feature>
<evidence type="ECO:0000313" key="6">
    <source>
        <dbReference type="EMBL" id="SOC12971.1"/>
    </source>
</evidence>
<dbReference type="OrthoDB" id="107900at2"/>
<sequence>MALNKKKRLTKMSNNKTYPSLTFDEALNLTVSAKMAEGIRERTLKDYRKDWGYFIKWLNQNYPQLKTVDELTTQILRDYINYCKYDAVKYEGHKYIQKQDEIGLSDTTINIRLRVYKAIFNHLEREDLIQVNPLSNVKLLKQDIDLTNNFTDDEIKELFKQPNLRDYVGFRDYVCMTILLDCGLRAGELLSLRISDIDFKTRFITVHGHVAKNRHVRLVPFSTHTLKLLLQLIEENRKHFSTDRIFLSQWGEPLGQNHFNKRLKFYADKAGITDKKVTAHVYRHTWAKNMVLNGADAFTLQKIGGWSDIRTMRRYIQMDTNDMRIAHDNYSPANSLLNKRGLRK</sequence>
<dbReference type="InterPro" id="IPR010998">
    <property type="entry name" value="Integrase_recombinase_N"/>
</dbReference>
<gene>
    <name evidence="6" type="ORF">SAMN05880501_10782</name>
</gene>
<evidence type="ECO:0000256" key="2">
    <source>
        <dbReference type="ARBA" id="ARBA00023172"/>
    </source>
</evidence>
<evidence type="ECO:0000259" key="5">
    <source>
        <dbReference type="PROSITE" id="PS51900"/>
    </source>
</evidence>
<dbReference type="CDD" id="cd00397">
    <property type="entry name" value="DNA_BRE_C"/>
    <property type="match status" value="1"/>
</dbReference>
<name>A0A285SX84_9BACL</name>
<dbReference type="SUPFAM" id="SSF56349">
    <property type="entry name" value="DNA breaking-rejoining enzymes"/>
    <property type="match status" value="1"/>
</dbReference>
<keyword evidence="7" id="KW-1185">Reference proteome</keyword>
<accession>A0A285SX84</accession>
<dbReference type="InterPro" id="IPR011010">
    <property type="entry name" value="DNA_brk_join_enz"/>
</dbReference>
<dbReference type="Proteomes" id="UP000219636">
    <property type="component" value="Unassembled WGS sequence"/>
</dbReference>
<feature type="domain" description="Core-binding (CB)" evidence="5">
    <location>
        <begin position="21"/>
        <end position="124"/>
    </location>
</feature>
<dbReference type="Gene3D" id="1.10.150.130">
    <property type="match status" value="1"/>
</dbReference>
<evidence type="ECO:0000256" key="3">
    <source>
        <dbReference type="PROSITE-ProRule" id="PRU01248"/>
    </source>
</evidence>
<dbReference type="InterPro" id="IPR050090">
    <property type="entry name" value="Tyrosine_recombinase_XerCD"/>
</dbReference>
<dbReference type="InterPro" id="IPR044068">
    <property type="entry name" value="CB"/>
</dbReference>
<dbReference type="PROSITE" id="PS51900">
    <property type="entry name" value="CB"/>
    <property type="match status" value="1"/>
</dbReference>